<feature type="compositionally biased region" description="Basic residues" evidence="4">
    <location>
        <begin position="60"/>
        <end position="71"/>
    </location>
</feature>
<dbReference type="InterPro" id="IPR036322">
    <property type="entry name" value="WD40_repeat_dom_sf"/>
</dbReference>
<keyword evidence="7" id="KW-1185">Reference proteome</keyword>
<dbReference type="AlphaFoldDB" id="A0A9P1EDI0"/>
<keyword evidence="5" id="KW-1133">Transmembrane helix</keyword>
<evidence type="ECO:0000313" key="6">
    <source>
        <dbReference type="EMBL" id="CAH9096531.1"/>
    </source>
</evidence>
<dbReference type="OrthoDB" id="346371at2759"/>
<dbReference type="InterPro" id="IPR015943">
    <property type="entry name" value="WD40/YVTN_repeat-like_dom_sf"/>
</dbReference>
<dbReference type="InterPro" id="IPR001680">
    <property type="entry name" value="WD40_rpt"/>
</dbReference>
<dbReference type="Gene3D" id="2.130.10.10">
    <property type="entry name" value="YVTN repeat-like/Quinoprotein amine dehydrogenase"/>
    <property type="match status" value="3"/>
</dbReference>
<keyword evidence="1 3" id="KW-0853">WD repeat</keyword>
<evidence type="ECO:0008006" key="8">
    <source>
        <dbReference type="Google" id="ProtNLM"/>
    </source>
</evidence>
<reference evidence="6" key="1">
    <citation type="submission" date="2022-07" db="EMBL/GenBank/DDBJ databases">
        <authorList>
            <person name="Macas J."/>
            <person name="Novak P."/>
            <person name="Neumann P."/>
        </authorList>
    </citation>
    <scope>NUCLEOTIDE SEQUENCE</scope>
</reference>
<dbReference type="SMART" id="SM00320">
    <property type="entry name" value="WD40"/>
    <property type="match status" value="4"/>
</dbReference>
<proteinExistence type="predicted"/>
<dbReference type="PANTHER" id="PTHR45282:SF2">
    <property type="entry name" value="OS03G0858400 PROTEIN"/>
    <property type="match status" value="1"/>
</dbReference>
<feature type="transmembrane region" description="Helical" evidence="5">
    <location>
        <begin position="6"/>
        <end position="27"/>
    </location>
</feature>
<keyword evidence="5" id="KW-0812">Transmembrane</keyword>
<evidence type="ECO:0000256" key="2">
    <source>
        <dbReference type="ARBA" id="ARBA00022737"/>
    </source>
</evidence>
<evidence type="ECO:0000313" key="7">
    <source>
        <dbReference type="Proteomes" id="UP001152484"/>
    </source>
</evidence>
<dbReference type="PROSITE" id="PS50294">
    <property type="entry name" value="WD_REPEATS_REGION"/>
    <property type="match status" value="2"/>
</dbReference>
<keyword evidence="5" id="KW-0472">Membrane</keyword>
<dbReference type="SUPFAM" id="SSF50978">
    <property type="entry name" value="WD40 repeat-like"/>
    <property type="match status" value="1"/>
</dbReference>
<dbReference type="PANTHER" id="PTHR45282">
    <property type="entry name" value="OS03G0858400 PROTEIN"/>
    <property type="match status" value="1"/>
</dbReference>
<gene>
    <name evidence="6" type="ORF">CEURO_LOCUS13444</name>
</gene>
<evidence type="ECO:0000256" key="5">
    <source>
        <dbReference type="SAM" id="Phobius"/>
    </source>
</evidence>
<dbReference type="Proteomes" id="UP001152484">
    <property type="component" value="Unassembled WGS sequence"/>
</dbReference>
<accession>A0A9P1EDI0</accession>
<evidence type="ECO:0000256" key="1">
    <source>
        <dbReference type="ARBA" id="ARBA00022574"/>
    </source>
</evidence>
<organism evidence="6 7">
    <name type="scientific">Cuscuta europaea</name>
    <name type="common">European dodder</name>
    <dbReference type="NCBI Taxonomy" id="41803"/>
    <lineage>
        <taxon>Eukaryota</taxon>
        <taxon>Viridiplantae</taxon>
        <taxon>Streptophyta</taxon>
        <taxon>Embryophyta</taxon>
        <taxon>Tracheophyta</taxon>
        <taxon>Spermatophyta</taxon>
        <taxon>Magnoliopsida</taxon>
        <taxon>eudicotyledons</taxon>
        <taxon>Gunneridae</taxon>
        <taxon>Pentapetalae</taxon>
        <taxon>asterids</taxon>
        <taxon>lamiids</taxon>
        <taxon>Solanales</taxon>
        <taxon>Convolvulaceae</taxon>
        <taxon>Cuscuteae</taxon>
        <taxon>Cuscuta</taxon>
        <taxon>Cuscuta subgen. Cuscuta</taxon>
    </lineage>
</organism>
<dbReference type="PROSITE" id="PS00678">
    <property type="entry name" value="WD_REPEATS_1"/>
    <property type="match status" value="1"/>
</dbReference>
<keyword evidence="2" id="KW-0677">Repeat</keyword>
<feature type="compositionally biased region" description="Low complexity" evidence="4">
    <location>
        <begin position="44"/>
        <end position="59"/>
    </location>
</feature>
<name>A0A9P1EDI0_CUSEU</name>
<feature type="repeat" description="WD" evidence="3">
    <location>
        <begin position="298"/>
        <end position="332"/>
    </location>
</feature>
<evidence type="ECO:0000256" key="3">
    <source>
        <dbReference type="PROSITE-ProRule" id="PRU00221"/>
    </source>
</evidence>
<evidence type="ECO:0000256" key="4">
    <source>
        <dbReference type="SAM" id="MobiDB-lite"/>
    </source>
</evidence>
<dbReference type="EMBL" id="CAMAPE010000035">
    <property type="protein sequence ID" value="CAH9096531.1"/>
    <property type="molecule type" value="Genomic_DNA"/>
</dbReference>
<dbReference type="Pfam" id="PF00400">
    <property type="entry name" value="WD40"/>
    <property type="match status" value="3"/>
</dbReference>
<dbReference type="PROSITE" id="PS50082">
    <property type="entry name" value="WD_REPEATS_2"/>
    <property type="match status" value="2"/>
</dbReference>
<sequence length="444" mass="47982">MDAAVPVAVLSVILGAFIAFLAFGNYFQKRKSEVEAISKAETVQSNQKSSSAHSQQSHFTSKKSHAKTHHHAPADKESSKRHHTLDLNTLKGHGDSVTGICFSSDASSLATACADGAVRVFKLDDASSKSFKFLRINLPAGVQTSSIAYADENSSIVVACQAFSGSSLYMYGEDKPKGDAGATQQSKLPLPEIKWESHKVHDQRAIITLFSSVATYGNADGSSIVVSCSEGTDILIVHGKTGNVLGRLDTNQLKNNMATISPNGRFVAAAAFTADVKVWEIIYSKDGLVKEVKKVMQLKGHKSAVTWLCFTPNSDQIITASKDGFIRVWNINVRYHLDEDPKTLKVVPIPLHDAKGVTLHYDRMCLSPDGNILAVTHGSTLQWLHPGTGKVLDSAEKAHDGIITDMAWSPRMISAGDKKEWILATSSTDKKVKLWAAPSLHSSA</sequence>
<feature type="region of interest" description="Disordered" evidence="4">
    <location>
        <begin position="44"/>
        <end position="82"/>
    </location>
</feature>
<feature type="repeat" description="WD" evidence="3">
    <location>
        <begin position="90"/>
        <end position="131"/>
    </location>
</feature>
<protein>
    <recommendedName>
        <fullName evidence="8">Transducin beta-like protein 2</fullName>
    </recommendedName>
</protein>
<comment type="caution">
    <text evidence="6">The sequence shown here is derived from an EMBL/GenBank/DDBJ whole genome shotgun (WGS) entry which is preliminary data.</text>
</comment>
<dbReference type="InterPro" id="IPR019775">
    <property type="entry name" value="WD40_repeat_CS"/>
</dbReference>